<evidence type="ECO:0000313" key="1">
    <source>
        <dbReference type="EMBL" id="NLJ17371.1"/>
    </source>
</evidence>
<dbReference type="RefSeq" id="WP_276645778.1">
    <property type="nucleotide sequence ID" value="NZ_JAAYSM010000021.1"/>
</dbReference>
<dbReference type="Proteomes" id="UP000541058">
    <property type="component" value="Unassembled WGS sequence"/>
</dbReference>
<evidence type="ECO:0000313" key="2">
    <source>
        <dbReference type="Proteomes" id="UP000541058"/>
    </source>
</evidence>
<comment type="caution">
    <text evidence="1">The sequence shown here is derived from an EMBL/GenBank/DDBJ whole genome shotgun (WGS) entry which is preliminary data.</text>
</comment>
<gene>
    <name evidence="1" type="ORF">GX355_00765</name>
</gene>
<organism evidence="1 2">
    <name type="scientific">Globicatella sulfidifaciens</name>
    <dbReference type="NCBI Taxonomy" id="136093"/>
    <lineage>
        <taxon>Bacteria</taxon>
        <taxon>Bacillati</taxon>
        <taxon>Bacillota</taxon>
        <taxon>Bacilli</taxon>
        <taxon>Lactobacillales</taxon>
        <taxon>Aerococcaceae</taxon>
        <taxon>Globicatella</taxon>
    </lineage>
</organism>
<proteinExistence type="predicted"/>
<protein>
    <submittedName>
        <fullName evidence="1">Uncharacterized protein</fullName>
    </submittedName>
</protein>
<sequence length="68" mass="8106">MLFAAYPEISVHSTIIANQFTHYMYGLIFRYLLSGQLDDRKKQVFIQKLNLYVEWFNGQFSILNLSNR</sequence>
<dbReference type="EMBL" id="JAAYSM010000021">
    <property type="protein sequence ID" value="NLJ17371.1"/>
    <property type="molecule type" value="Genomic_DNA"/>
</dbReference>
<accession>A0A7X8C1Q2</accession>
<name>A0A7X8C1Q2_9LACT</name>
<reference evidence="1 2" key="1">
    <citation type="journal article" date="2020" name="Biotechnol. Biofuels">
        <title>New insights from the biogas microbiome by comprehensive genome-resolved metagenomics of nearly 1600 species originating from multiple anaerobic digesters.</title>
        <authorList>
            <person name="Campanaro S."/>
            <person name="Treu L."/>
            <person name="Rodriguez-R L.M."/>
            <person name="Kovalovszki A."/>
            <person name="Ziels R.M."/>
            <person name="Maus I."/>
            <person name="Zhu X."/>
            <person name="Kougias P.G."/>
            <person name="Basile A."/>
            <person name="Luo G."/>
            <person name="Schluter A."/>
            <person name="Konstantinidis K.T."/>
            <person name="Angelidaki I."/>
        </authorList>
    </citation>
    <scope>NUCLEOTIDE SEQUENCE [LARGE SCALE GENOMIC DNA]</scope>
    <source>
        <strain evidence="1">AS23ysBPME_34</strain>
    </source>
</reference>
<dbReference type="AlphaFoldDB" id="A0A7X8C1Q2"/>